<gene>
    <name evidence="7" type="ORF">N7463_008078</name>
</gene>
<dbReference type="GO" id="GO:0044550">
    <property type="term" value="P:secondary metabolite biosynthetic process"/>
    <property type="evidence" value="ECO:0007669"/>
    <property type="project" value="TreeGrafter"/>
</dbReference>
<organism evidence="7 8">
    <name type="scientific">Penicillium fimorum</name>
    <dbReference type="NCBI Taxonomy" id="1882269"/>
    <lineage>
        <taxon>Eukaryota</taxon>
        <taxon>Fungi</taxon>
        <taxon>Dikarya</taxon>
        <taxon>Ascomycota</taxon>
        <taxon>Pezizomycotina</taxon>
        <taxon>Eurotiomycetes</taxon>
        <taxon>Eurotiomycetidae</taxon>
        <taxon>Eurotiales</taxon>
        <taxon>Aspergillaceae</taxon>
        <taxon>Penicillium</taxon>
    </lineage>
</organism>
<evidence type="ECO:0000256" key="1">
    <source>
        <dbReference type="ARBA" id="ARBA00001947"/>
    </source>
</evidence>
<dbReference type="Pfam" id="PF00753">
    <property type="entry name" value="Lactamase_B"/>
    <property type="match status" value="2"/>
</dbReference>
<comment type="cofactor">
    <cofactor evidence="1">
        <name>Zn(2+)</name>
        <dbReference type="ChEBI" id="CHEBI:29105"/>
    </cofactor>
</comment>
<dbReference type="AlphaFoldDB" id="A0A9W9XR40"/>
<dbReference type="PANTHER" id="PTHR23131">
    <property type="entry name" value="ENDORIBONUCLEASE LACTB2"/>
    <property type="match status" value="1"/>
</dbReference>
<dbReference type="CDD" id="cd07722">
    <property type="entry name" value="LACTB2-like_MBL-fold"/>
    <property type="match status" value="1"/>
</dbReference>
<evidence type="ECO:0000259" key="6">
    <source>
        <dbReference type="SMART" id="SM00849"/>
    </source>
</evidence>
<dbReference type="SMART" id="SM00849">
    <property type="entry name" value="Lactamase_B"/>
    <property type="match status" value="1"/>
</dbReference>
<keyword evidence="4" id="KW-0378">Hydrolase</keyword>
<evidence type="ECO:0000256" key="5">
    <source>
        <dbReference type="ARBA" id="ARBA00022833"/>
    </source>
</evidence>
<comment type="similarity">
    <text evidence="2">Belongs to the metallo-beta-lactamase superfamily.</text>
</comment>
<comment type="caution">
    <text evidence="7">The sequence shown here is derived from an EMBL/GenBank/DDBJ whole genome shotgun (WGS) entry which is preliminary data.</text>
</comment>
<reference evidence="7" key="1">
    <citation type="submission" date="2022-12" db="EMBL/GenBank/DDBJ databases">
        <authorList>
            <person name="Petersen C."/>
        </authorList>
    </citation>
    <scope>NUCLEOTIDE SEQUENCE</scope>
    <source>
        <strain evidence="7">IBT 29495</strain>
    </source>
</reference>
<accession>A0A9W9XR40</accession>
<sequence>MDQYSHAVAFAKYMGGETRSLPKLPEVESLSPRVLRVLGDNPGVMQLQGTNTYIIGTGLDRLLIDSGQGRPGWALLLSSLAKKKSFKICKVLLTHWHLDHTEGVGDLLRMDPGLKDAIYKYDPDPCQQPITDGDIFAVEGGTVRAVFTPGHSTDHVSFLLEEEAAIFTGDCILGHGATAVENLEQYMQSLLKIQGLNCRIGYPGHGAPIVSLQSRLQGEIDQRQRRERKMLLDLGAHEGGSATEEELVEAAFGKKVPETVRENILKPHVKEILMKMARERRVGFRFRGGQKRWFINKTRKDA</sequence>
<dbReference type="Gene3D" id="1.10.10.10">
    <property type="entry name" value="Winged helix-like DNA-binding domain superfamily/Winged helix DNA-binding domain"/>
    <property type="match status" value="1"/>
</dbReference>
<keyword evidence="5" id="KW-0862">Zinc</keyword>
<dbReference type="InterPro" id="IPR036866">
    <property type="entry name" value="RibonucZ/Hydroxyglut_hydro"/>
</dbReference>
<dbReference type="PANTHER" id="PTHR23131:SF3">
    <property type="entry name" value="ATROCHRYSONE CARBOXYL ACP THIOESTERASE"/>
    <property type="match status" value="1"/>
</dbReference>
<dbReference type="InterPro" id="IPR050662">
    <property type="entry name" value="Sec-metab_biosynth-thioest"/>
</dbReference>
<name>A0A9W9XR40_9EURO</name>
<dbReference type="GO" id="GO:0016787">
    <property type="term" value="F:hydrolase activity"/>
    <property type="evidence" value="ECO:0007669"/>
    <property type="project" value="UniProtKB-KW"/>
</dbReference>
<dbReference type="EMBL" id="JAPWDS010000004">
    <property type="protein sequence ID" value="KAJ5500828.1"/>
    <property type="molecule type" value="Genomic_DNA"/>
</dbReference>
<dbReference type="InterPro" id="IPR047921">
    <property type="entry name" value="LACTB2-like_MBL-fold"/>
</dbReference>
<dbReference type="OrthoDB" id="17458at2759"/>
<dbReference type="InterPro" id="IPR001279">
    <property type="entry name" value="Metallo-B-lactamas"/>
</dbReference>
<dbReference type="Gene3D" id="3.60.15.10">
    <property type="entry name" value="Ribonuclease Z/Hydroxyacylglutathione hydrolase-like"/>
    <property type="match status" value="1"/>
</dbReference>
<evidence type="ECO:0000313" key="8">
    <source>
        <dbReference type="Proteomes" id="UP001149954"/>
    </source>
</evidence>
<evidence type="ECO:0000256" key="4">
    <source>
        <dbReference type="ARBA" id="ARBA00022801"/>
    </source>
</evidence>
<dbReference type="SUPFAM" id="SSF56281">
    <property type="entry name" value="Metallo-hydrolase/oxidoreductase"/>
    <property type="match status" value="1"/>
</dbReference>
<evidence type="ECO:0000313" key="7">
    <source>
        <dbReference type="EMBL" id="KAJ5500828.1"/>
    </source>
</evidence>
<feature type="domain" description="Metallo-beta-lactamase" evidence="6">
    <location>
        <begin position="49"/>
        <end position="205"/>
    </location>
</feature>
<evidence type="ECO:0000256" key="2">
    <source>
        <dbReference type="ARBA" id="ARBA00007749"/>
    </source>
</evidence>
<evidence type="ECO:0000256" key="3">
    <source>
        <dbReference type="ARBA" id="ARBA00022723"/>
    </source>
</evidence>
<reference evidence="7" key="2">
    <citation type="journal article" date="2023" name="IMA Fungus">
        <title>Comparative genomic study of the Penicillium genus elucidates a diverse pangenome and 15 lateral gene transfer events.</title>
        <authorList>
            <person name="Petersen C."/>
            <person name="Sorensen T."/>
            <person name="Nielsen M.R."/>
            <person name="Sondergaard T.E."/>
            <person name="Sorensen J.L."/>
            <person name="Fitzpatrick D.A."/>
            <person name="Frisvad J.C."/>
            <person name="Nielsen K.L."/>
        </authorList>
    </citation>
    <scope>NUCLEOTIDE SEQUENCE</scope>
    <source>
        <strain evidence="7">IBT 29495</strain>
    </source>
</reference>
<proteinExistence type="inferred from homology"/>
<dbReference type="FunFam" id="3.60.15.10:FF:000041">
    <property type="entry name" value="Metallo-beta-lactamase domain protein"/>
    <property type="match status" value="1"/>
</dbReference>
<keyword evidence="3" id="KW-0479">Metal-binding</keyword>
<dbReference type="InterPro" id="IPR036388">
    <property type="entry name" value="WH-like_DNA-bd_sf"/>
</dbReference>
<dbReference type="GO" id="GO:0046872">
    <property type="term" value="F:metal ion binding"/>
    <property type="evidence" value="ECO:0007669"/>
    <property type="project" value="UniProtKB-KW"/>
</dbReference>
<dbReference type="Proteomes" id="UP001149954">
    <property type="component" value="Unassembled WGS sequence"/>
</dbReference>
<keyword evidence="8" id="KW-1185">Reference proteome</keyword>
<protein>
    <submittedName>
        <fullName evidence="7">Metallo-beta-lactamase domain protein</fullName>
    </submittedName>
</protein>